<keyword evidence="2" id="KW-0472">Membrane</keyword>
<keyword evidence="4" id="KW-1185">Reference proteome</keyword>
<name>A0A8T2T8I0_CERRI</name>
<evidence type="ECO:0000256" key="1">
    <source>
        <dbReference type="SAM" id="MobiDB-lite"/>
    </source>
</evidence>
<reference evidence="3" key="1">
    <citation type="submission" date="2021-08" db="EMBL/GenBank/DDBJ databases">
        <title>WGS assembly of Ceratopteris richardii.</title>
        <authorList>
            <person name="Marchant D.B."/>
            <person name="Chen G."/>
            <person name="Jenkins J."/>
            <person name="Shu S."/>
            <person name="Leebens-Mack J."/>
            <person name="Grimwood J."/>
            <person name="Schmutz J."/>
            <person name="Soltis P."/>
            <person name="Soltis D."/>
            <person name="Chen Z.-H."/>
        </authorList>
    </citation>
    <scope>NUCLEOTIDE SEQUENCE</scope>
    <source>
        <strain evidence="3">Whitten #5841</strain>
        <tissue evidence="3">Leaf</tissue>
    </source>
</reference>
<keyword evidence="2" id="KW-0812">Transmembrane</keyword>
<dbReference type="AlphaFoldDB" id="A0A8T2T8I0"/>
<evidence type="ECO:0000313" key="4">
    <source>
        <dbReference type="Proteomes" id="UP000825935"/>
    </source>
</evidence>
<organism evidence="3 4">
    <name type="scientific">Ceratopteris richardii</name>
    <name type="common">Triangle waterfern</name>
    <dbReference type="NCBI Taxonomy" id="49495"/>
    <lineage>
        <taxon>Eukaryota</taxon>
        <taxon>Viridiplantae</taxon>
        <taxon>Streptophyta</taxon>
        <taxon>Embryophyta</taxon>
        <taxon>Tracheophyta</taxon>
        <taxon>Polypodiopsida</taxon>
        <taxon>Polypodiidae</taxon>
        <taxon>Polypodiales</taxon>
        <taxon>Pteridineae</taxon>
        <taxon>Pteridaceae</taxon>
        <taxon>Parkerioideae</taxon>
        <taxon>Ceratopteris</taxon>
    </lineage>
</organism>
<sequence length="138" mass="15655">MDSRNQHHERNGSEWPDENEAVFPCLPQRRRVLMRHQQVLPALRQPLSDITHLVSSVSEFFRVSVIHSVTVSCILGLDVFIISWVFQDLDQMESPSRGTQTIFAESTSPAPRKRLHGTISSGSHSRAKVPRLTLSSLR</sequence>
<protein>
    <submittedName>
        <fullName evidence="3">Uncharacterized protein</fullName>
    </submittedName>
</protein>
<keyword evidence="2" id="KW-1133">Transmembrane helix</keyword>
<dbReference type="Proteomes" id="UP000825935">
    <property type="component" value="Chromosome 15"/>
</dbReference>
<feature type="transmembrane region" description="Helical" evidence="2">
    <location>
        <begin position="65"/>
        <end position="86"/>
    </location>
</feature>
<feature type="region of interest" description="Disordered" evidence="1">
    <location>
        <begin position="96"/>
        <end position="138"/>
    </location>
</feature>
<comment type="caution">
    <text evidence="3">The sequence shown here is derived from an EMBL/GenBank/DDBJ whole genome shotgun (WGS) entry which is preliminary data.</text>
</comment>
<proteinExistence type="predicted"/>
<dbReference type="EMBL" id="CM035420">
    <property type="protein sequence ID" value="KAH7405500.1"/>
    <property type="molecule type" value="Genomic_DNA"/>
</dbReference>
<evidence type="ECO:0000256" key="2">
    <source>
        <dbReference type="SAM" id="Phobius"/>
    </source>
</evidence>
<feature type="compositionally biased region" description="Polar residues" evidence="1">
    <location>
        <begin position="96"/>
        <end position="109"/>
    </location>
</feature>
<gene>
    <name evidence="3" type="ORF">KP509_15G073000</name>
</gene>
<accession>A0A8T2T8I0</accession>
<evidence type="ECO:0000313" key="3">
    <source>
        <dbReference type="EMBL" id="KAH7405500.1"/>
    </source>
</evidence>